<dbReference type="InterPro" id="IPR002110">
    <property type="entry name" value="Ankyrin_rpt"/>
</dbReference>
<dbReference type="Gene3D" id="1.25.40.20">
    <property type="entry name" value="Ankyrin repeat-containing domain"/>
    <property type="match status" value="4"/>
</dbReference>
<dbReference type="PANTHER" id="PTHR24198">
    <property type="entry name" value="ANKYRIN REPEAT AND PROTEIN KINASE DOMAIN-CONTAINING PROTEIN"/>
    <property type="match status" value="1"/>
</dbReference>
<dbReference type="InterPro" id="IPR008271">
    <property type="entry name" value="Ser/Thr_kinase_AS"/>
</dbReference>
<gene>
    <name evidence="6" type="ORF">EPUS_07275</name>
</gene>
<dbReference type="Pfam" id="PF12796">
    <property type="entry name" value="Ank_2"/>
    <property type="match status" value="3"/>
</dbReference>
<feature type="repeat" description="ANK" evidence="3">
    <location>
        <begin position="828"/>
        <end position="855"/>
    </location>
</feature>
<dbReference type="SMART" id="SM00248">
    <property type="entry name" value="ANK"/>
    <property type="match status" value="10"/>
</dbReference>
<dbReference type="eggNOG" id="KOG0597">
    <property type="taxonomic scope" value="Eukaryota"/>
</dbReference>
<feature type="repeat" description="ANK" evidence="3">
    <location>
        <begin position="648"/>
        <end position="680"/>
    </location>
</feature>
<dbReference type="eggNOG" id="KOG4177">
    <property type="taxonomic scope" value="Eukaryota"/>
</dbReference>
<feature type="repeat" description="ANK" evidence="3">
    <location>
        <begin position="582"/>
        <end position="614"/>
    </location>
</feature>
<dbReference type="SMART" id="SM00220">
    <property type="entry name" value="S_TKc"/>
    <property type="match status" value="1"/>
</dbReference>
<reference evidence="7" key="1">
    <citation type="journal article" date="2014" name="BMC Genomics">
        <title>Genome characteristics reveal the impact of lichenization on lichen-forming fungus Endocarpon pusillum Hedwig (Verrucariales, Ascomycota).</title>
        <authorList>
            <person name="Wang Y.-Y."/>
            <person name="Liu B."/>
            <person name="Zhang X.-Y."/>
            <person name="Zhou Q.-M."/>
            <person name="Zhang T."/>
            <person name="Li H."/>
            <person name="Yu Y.-F."/>
            <person name="Zhang X.-L."/>
            <person name="Hao X.-Y."/>
            <person name="Wang M."/>
            <person name="Wang L."/>
            <person name="Wei J.-C."/>
        </authorList>
    </citation>
    <scope>NUCLEOTIDE SEQUENCE [LARGE SCALE GENOMIC DNA]</scope>
    <source>
        <strain evidence="7">Z07020 / HMAS-L-300199</strain>
    </source>
</reference>
<feature type="domain" description="Protein kinase" evidence="5">
    <location>
        <begin position="160"/>
        <end position="440"/>
    </location>
</feature>
<evidence type="ECO:0000256" key="1">
    <source>
        <dbReference type="ARBA" id="ARBA00022737"/>
    </source>
</evidence>
<feature type="repeat" description="ANK" evidence="3">
    <location>
        <begin position="681"/>
        <end position="713"/>
    </location>
</feature>
<feature type="repeat" description="ANK" evidence="3">
    <location>
        <begin position="889"/>
        <end position="921"/>
    </location>
</feature>
<dbReference type="SUPFAM" id="SSF56112">
    <property type="entry name" value="Protein kinase-like (PK-like)"/>
    <property type="match status" value="1"/>
</dbReference>
<dbReference type="OrthoDB" id="5400920at2759"/>
<dbReference type="Pfam" id="PF13637">
    <property type="entry name" value="Ank_4"/>
    <property type="match status" value="1"/>
</dbReference>
<feature type="repeat" description="ANK" evidence="3">
    <location>
        <begin position="615"/>
        <end position="647"/>
    </location>
</feature>
<dbReference type="GO" id="GO:0004672">
    <property type="term" value="F:protein kinase activity"/>
    <property type="evidence" value="ECO:0007669"/>
    <property type="project" value="InterPro"/>
</dbReference>
<dbReference type="PROSITE" id="PS50088">
    <property type="entry name" value="ANK_REPEAT"/>
    <property type="match status" value="7"/>
</dbReference>
<feature type="compositionally biased region" description="Basic and acidic residues" evidence="4">
    <location>
        <begin position="470"/>
        <end position="481"/>
    </location>
</feature>
<keyword evidence="1" id="KW-0677">Repeat</keyword>
<keyword evidence="7" id="KW-1185">Reference proteome</keyword>
<dbReference type="PROSITE" id="PS50297">
    <property type="entry name" value="ANK_REP_REGION"/>
    <property type="match status" value="7"/>
</dbReference>
<proteinExistence type="predicted"/>
<dbReference type="CDD" id="cd00180">
    <property type="entry name" value="PKc"/>
    <property type="match status" value="1"/>
</dbReference>
<name>U1HH19_ENDPU</name>
<feature type="region of interest" description="Disordered" evidence="4">
    <location>
        <begin position="1"/>
        <end position="34"/>
    </location>
</feature>
<dbReference type="InterPro" id="IPR011009">
    <property type="entry name" value="Kinase-like_dom_sf"/>
</dbReference>
<evidence type="ECO:0000256" key="2">
    <source>
        <dbReference type="ARBA" id="ARBA00023043"/>
    </source>
</evidence>
<dbReference type="AlphaFoldDB" id="U1HH19"/>
<dbReference type="GeneID" id="19242160"/>
<dbReference type="Pfam" id="PF00069">
    <property type="entry name" value="Pkinase"/>
    <property type="match status" value="1"/>
</dbReference>
<dbReference type="GO" id="GO:0005524">
    <property type="term" value="F:ATP binding"/>
    <property type="evidence" value="ECO:0007669"/>
    <property type="project" value="InterPro"/>
</dbReference>
<accession>U1HH19</accession>
<evidence type="ECO:0000256" key="3">
    <source>
        <dbReference type="PROSITE-ProRule" id="PRU00023"/>
    </source>
</evidence>
<protein>
    <recommendedName>
        <fullName evidence="5">Protein kinase domain-containing protein</fullName>
    </recommendedName>
</protein>
<feature type="region of interest" description="Disordered" evidence="4">
    <location>
        <begin position="455"/>
        <end position="481"/>
    </location>
</feature>
<dbReference type="PROSITE" id="PS50011">
    <property type="entry name" value="PROTEIN_KINASE_DOM"/>
    <property type="match status" value="1"/>
</dbReference>
<dbReference type="HOGENOM" id="CLU_007623_0_0_1"/>
<keyword evidence="2 3" id="KW-0040">ANK repeat</keyword>
<dbReference type="InterPro" id="IPR000719">
    <property type="entry name" value="Prot_kinase_dom"/>
</dbReference>
<dbReference type="InterPro" id="IPR036770">
    <property type="entry name" value="Ankyrin_rpt-contain_sf"/>
</dbReference>
<evidence type="ECO:0000259" key="5">
    <source>
        <dbReference type="PROSITE" id="PS50011"/>
    </source>
</evidence>
<organism evidence="6 7">
    <name type="scientific">Endocarpon pusillum (strain Z07020 / HMAS-L-300199)</name>
    <name type="common">Lichen-forming fungus</name>
    <dbReference type="NCBI Taxonomy" id="1263415"/>
    <lineage>
        <taxon>Eukaryota</taxon>
        <taxon>Fungi</taxon>
        <taxon>Dikarya</taxon>
        <taxon>Ascomycota</taxon>
        <taxon>Pezizomycotina</taxon>
        <taxon>Eurotiomycetes</taxon>
        <taxon>Chaetothyriomycetidae</taxon>
        <taxon>Verrucariales</taxon>
        <taxon>Verrucariaceae</taxon>
        <taxon>Endocarpon</taxon>
    </lineage>
</organism>
<evidence type="ECO:0000313" key="7">
    <source>
        <dbReference type="Proteomes" id="UP000019373"/>
    </source>
</evidence>
<feature type="region of interest" description="Disordered" evidence="4">
    <location>
        <begin position="753"/>
        <end position="774"/>
    </location>
</feature>
<sequence>MIDATGQDGLSQPNVHSSKGKETTANPPNQSDLPHVQSELEMEKILPLKDGDQEVHLLDTDFDRISSLLCQANREEWSFRPRTYAVLRMINAVDLMDDFMQLNCLDIALPYSGSNLPRSLSPERRYRFRRMQGSVLTKAARIEGRSTTHANFADNADNHLEPLNKLGDGGSGTVDRVRSKLSRKIYVRKRLDRQKTFEESTKSLNFFKREVDALKRLKHRHLVRYIGSYTDPQFVGIIMEPVADSDLRVFLNQKSFDPAEYHCIREAFGCLCTAFMYLQEKKIRHKDIKPENILVRQRKVYITGFGIARDWLAQVKSTTTGEIGPISMAYAAPEVVAKEPRSTSADIWSLGCVYLDMITVLKGETSTSKLTYFRGHGSSGEYPRNNMEAFRDWVKKLESTGDNAPLDWIKNMIREKRASRLTPQQLMSQILECDEEKDFYGLCCRGQDEADLPAGIGETESEDCSSSEDLSDHKASKKGPDPAVVEKHLCIAARAQDLKALKRWLRRAARMQKRYLDTRAIRQAAANGNEELVDILIQFGCNLELKSNGRTPLCTAVRNSREGTTELFAKTRIALDAQDSAKSNTALHLAIRKGFRAGMRILLEAGASTDIRNEIGDTPLHLASLCGDLPAVEMLLKHGAKISLKDKHDRTALHVAAGDGHSKVVKILLKHGAITSLKDEQGCSALHRAAKYGHTQVVLVLLNHGADIDDYDGSDWVRTPLLNAVVFKRPETTKIDSYILRHYTRLAGNCGNSAQLQARPGDPRPTQRYPIAHGDPARENRLYTTTPYSSGLSLSIMEFKDFHMVKILIDNKVDLEIRIRNNVQVIMLHVAARSENLQVIEFLAENGSNVDARDRAGTTPLMLCARFGQAASMEILMKKGASTKIQDQTGDTALHYATFAGSMENATFLLQSGADPMIYNNNGLVPGAVANRRGHKGVRDLLIKAEGAGRVPAA</sequence>
<feature type="compositionally biased region" description="Polar residues" evidence="4">
    <location>
        <begin position="8"/>
        <end position="32"/>
    </location>
</feature>
<dbReference type="RefSeq" id="XP_007804872.1">
    <property type="nucleotide sequence ID" value="XM_007806681.1"/>
</dbReference>
<dbReference type="EMBL" id="KE721405">
    <property type="protein sequence ID" value="ERF69460.1"/>
    <property type="molecule type" value="Genomic_DNA"/>
</dbReference>
<dbReference type="PROSITE" id="PS00108">
    <property type="entry name" value="PROTEIN_KINASE_ST"/>
    <property type="match status" value="1"/>
</dbReference>
<evidence type="ECO:0000313" key="6">
    <source>
        <dbReference type="EMBL" id="ERF69460.1"/>
    </source>
</evidence>
<evidence type="ECO:0000256" key="4">
    <source>
        <dbReference type="SAM" id="MobiDB-lite"/>
    </source>
</evidence>
<feature type="repeat" description="ANK" evidence="3">
    <location>
        <begin position="856"/>
        <end position="888"/>
    </location>
</feature>
<dbReference type="PANTHER" id="PTHR24198:SF165">
    <property type="entry name" value="ANKYRIN REPEAT-CONTAINING PROTEIN-RELATED"/>
    <property type="match status" value="1"/>
</dbReference>
<dbReference type="Gene3D" id="1.10.510.10">
    <property type="entry name" value="Transferase(Phosphotransferase) domain 1"/>
    <property type="match status" value="1"/>
</dbReference>
<dbReference type="Gene3D" id="3.30.200.20">
    <property type="entry name" value="Phosphorylase Kinase, domain 1"/>
    <property type="match status" value="1"/>
</dbReference>
<dbReference type="Proteomes" id="UP000019373">
    <property type="component" value="Unassembled WGS sequence"/>
</dbReference>
<dbReference type="SUPFAM" id="SSF48403">
    <property type="entry name" value="Ankyrin repeat"/>
    <property type="match status" value="2"/>
</dbReference>